<dbReference type="Gene3D" id="3.40.50.1000">
    <property type="entry name" value="HAD superfamily/HAD-like"/>
    <property type="match status" value="1"/>
</dbReference>
<dbReference type="OMA" id="QVIFQAM"/>
<dbReference type="RefSeq" id="XP_003876978.1">
    <property type="nucleotide sequence ID" value="XM_003876929.1"/>
</dbReference>
<reference evidence="6 7" key="1">
    <citation type="journal article" date="2011" name="Genome Res.">
        <title>Chromosome and gene copy number variation allow major structural change between species and strains of Leishmania.</title>
        <authorList>
            <person name="Rogers M.B."/>
            <person name="Hilley J.D."/>
            <person name="Dickens N.J."/>
            <person name="Wilkes J."/>
            <person name="Bates P.A."/>
            <person name="Depledge D.P."/>
            <person name="Harris D."/>
            <person name="Her Y."/>
            <person name="Herzyk P."/>
            <person name="Imamura H."/>
            <person name="Otto T.D."/>
            <person name="Sanders M."/>
            <person name="Seeger K."/>
            <person name="Dujardin J.C."/>
            <person name="Berriman M."/>
            <person name="Smith D.F."/>
            <person name="Hertz-Fowler C."/>
            <person name="Mottram J.C."/>
        </authorList>
    </citation>
    <scope>NUCLEOTIDE SEQUENCE [LARGE SCALE GENOMIC DNA]</scope>
    <source>
        <strain evidence="6 7">MHOM/GT/2001/U1103</strain>
    </source>
</reference>
<dbReference type="GO" id="GO:0016787">
    <property type="term" value="F:hydrolase activity"/>
    <property type="evidence" value="ECO:0007669"/>
    <property type="project" value="UniProtKB-KW"/>
</dbReference>
<evidence type="ECO:0000256" key="1">
    <source>
        <dbReference type="ARBA" id="ARBA00001946"/>
    </source>
</evidence>
<sequence>MPRMPIKAIVTDLDGTLLNPQHCISNYTAKVLNKIKEKGICFIVATGRPYTEVFSRIRDCHMAPDYIITSNGARIHDGAFNVIREHNIRPDLVESLVRMRTVKDPVTGAELPKKFTTNIYRGADWLTDKSIAEVSEAFHVDFQCTDLHEHFYELQASELKEVHEIWFAGDHDELVLLDNALREKYSDDLCCTFSLPYILDCVPAGVNKGNGVLEVAEVLGLTLDEVACFGDGMNDESMLQVTSTSFIMANAQQKLKDAVPHAQIIGSNADDGVAKKLEEIFFSS</sequence>
<dbReference type="InterPro" id="IPR000150">
    <property type="entry name" value="Cof"/>
</dbReference>
<dbReference type="InterPro" id="IPR023214">
    <property type="entry name" value="HAD_sf"/>
</dbReference>
<dbReference type="Proteomes" id="UP000007259">
    <property type="component" value="Chromosome 28"/>
</dbReference>
<evidence type="ECO:0000256" key="5">
    <source>
        <dbReference type="ARBA" id="ARBA00034778"/>
    </source>
</evidence>
<comment type="cofactor">
    <cofactor evidence="1">
        <name>Mg(2+)</name>
        <dbReference type="ChEBI" id="CHEBI:18420"/>
    </cofactor>
</comment>
<keyword evidence="2" id="KW-0479">Metal-binding</keyword>
<dbReference type="CDD" id="cd07516">
    <property type="entry name" value="HAD_Pase"/>
    <property type="match status" value="1"/>
</dbReference>
<dbReference type="VEuPathDB" id="TriTrypDB:LmxM.28.1370"/>
<organism evidence="6 7">
    <name type="scientific">Leishmania mexicana (strain MHOM/GT/2001/U1103)</name>
    <dbReference type="NCBI Taxonomy" id="929439"/>
    <lineage>
        <taxon>Eukaryota</taxon>
        <taxon>Discoba</taxon>
        <taxon>Euglenozoa</taxon>
        <taxon>Kinetoplastea</taxon>
        <taxon>Metakinetoplastina</taxon>
        <taxon>Trypanosomatida</taxon>
        <taxon>Trypanosomatidae</taxon>
        <taxon>Leishmaniinae</taxon>
        <taxon>Leishmania</taxon>
    </lineage>
</organism>
<dbReference type="PROSITE" id="PS01228">
    <property type="entry name" value="COF_1"/>
    <property type="match status" value="1"/>
</dbReference>
<dbReference type="AlphaFoldDB" id="E9AZV6"/>
<dbReference type="EMBL" id="FR799581">
    <property type="protein sequence ID" value="CBZ28507.1"/>
    <property type="molecule type" value="Genomic_DNA"/>
</dbReference>
<dbReference type="GeneID" id="13450672"/>
<dbReference type="Pfam" id="PF08282">
    <property type="entry name" value="Hydrolase_3"/>
    <property type="match status" value="1"/>
</dbReference>
<dbReference type="OrthoDB" id="27226at2759"/>
<evidence type="ECO:0000256" key="4">
    <source>
        <dbReference type="ARBA" id="ARBA00022842"/>
    </source>
</evidence>
<dbReference type="InterPro" id="IPR006379">
    <property type="entry name" value="HAD-SF_hydro_IIB"/>
</dbReference>
<dbReference type="SUPFAM" id="SSF56784">
    <property type="entry name" value="HAD-like"/>
    <property type="match status" value="1"/>
</dbReference>
<dbReference type="NCBIfam" id="TIGR01484">
    <property type="entry name" value="HAD-SF-IIB"/>
    <property type="match status" value="1"/>
</dbReference>
<evidence type="ECO:0000313" key="6">
    <source>
        <dbReference type="EMBL" id="CBZ28507.1"/>
    </source>
</evidence>
<keyword evidence="4" id="KW-0460">Magnesium</keyword>
<dbReference type="SFLD" id="SFLDS00003">
    <property type="entry name" value="Haloacid_Dehalogenase"/>
    <property type="match status" value="1"/>
</dbReference>
<dbReference type="KEGG" id="lmi:LMXM_28_1370"/>
<evidence type="ECO:0000256" key="3">
    <source>
        <dbReference type="ARBA" id="ARBA00022801"/>
    </source>
</evidence>
<evidence type="ECO:0000313" key="7">
    <source>
        <dbReference type="Proteomes" id="UP000007259"/>
    </source>
</evidence>
<keyword evidence="3" id="KW-0378">Hydrolase</keyword>
<dbReference type="PANTHER" id="PTHR47267">
    <property type="match status" value="1"/>
</dbReference>
<dbReference type="InterPro" id="IPR036412">
    <property type="entry name" value="HAD-like_sf"/>
</dbReference>
<protein>
    <submittedName>
        <fullName evidence="6">Haloacid dehalogenase-like hydrolase</fullName>
    </submittedName>
</protein>
<dbReference type="PANTHER" id="PTHR47267:SF5">
    <property type="entry name" value="DEHALOGENASE-LIKE HYDROLASE, PUTATIVE-RELATED"/>
    <property type="match status" value="1"/>
</dbReference>
<comment type="similarity">
    <text evidence="5">Belongs to the HAD-like hydrolase superfamily. Cof family.</text>
</comment>
<proteinExistence type="inferred from homology"/>
<evidence type="ECO:0000256" key="2">
    <source>
        <dbReference type="ARBA" id="ARBA00022723"/>
    </source>
</evidence>
<accession>E9AZV6</accession>
<dbReference type="Gene3D" id="3.30.1240.10">
    <property type="match status" value="1"/>
</dbReference>
<keyword evidence="7" id="KW-1185">Reference proteome</keyword>
<dbReference type="PhylomeDB" id="E9AZV6"/>
<gene>
    <name evidence="6" type="ORF">LMXM_28_1370</name>
</gene>
<dbReference type="GO" id="GO:0046872">
    <property type="term" value="F:metal ion binding"/>
    <property type="evidence" value="ECO:0007669"/>
    <property type="project" value="UniProtKB-KW"/>
</dbReference>
<name>E9AZV6_LEIMU</name>
<dbReference type="SFLD" id="SFLDG01140">
    <property type="entry name" value="C2.B:_Phosphomannomutase_and_P"/>
    <property type="match status" value="1"/>
</dbReference>
<dbReference type="NCBIfam" id="TIGR00099">
    <property type="entry name" value="Cof-subfamily"/>
    <property type="match status" value="1"/>
</dbReference>